<dbReference type="EMBL" id="VCKX01000002">
    <property type="protein sequence ID" value="TMR39629.1"/>
    <property type="molecule type" value="Genomic_DNA"/>
</dbReference>
<reference evidence="1 2" key="1">
    <citation type="submission" date="2019-05" db="EMBL/GenBank/DDBJ databases">
        <title>Draft genome sequence of Nonomuraea zeae DSM 100528.</title>
        <authorList>
            <person name="Saricaoglu S."/>
            <person name="Isik K."/>
        </authorList>
    </citation>
    <scope>NUCLEOTIDE SEQUENCE [LARGE SCALE GENOMIC DNA]</scope>
    <source>
        <strain evidence="1 2">DSM 100528</strain>
    </source>
</reference>
<gene>
    <name evidence="1" type="ORF">ETD85_01045</name>
</gene>
<comment type="caution">
    <text evidence="1">The sequence shown here is derived from an EMBL/GenBank/DDBJ whole genome shotgun (WGS) entry which is preliminary data.</text>
</comment>
<evidence type="ECO:0000313" key="2">
    <source>
        <dbReference type="Proteomes" id="UP000306628"/>
    </source>
</evidence>
<name>A0A5S4H3P4_9ACTN</name>
<keyword evidence="2" id="KW-1185">Reference proteome</keyword>
<proteinExistence type="predicted"/>
<dbReference type="RefSeq" id="WP_138687655.1">
    <property type="nucleotide sequence ID" value="NZ_JBHSAZ010000112.1"/>
</dbReference>
<dbReference type="Proteomes" id="UP000306628">
    <property type="component" value="Unassembled WGS sequence"/>
</dbReference>
<evidence type="ECO:0000313" key="1">
    <source>
        <dbReference type="EMBL" id="TMR39629.1"/>
    </source>
</evidence>
<protein>
    <submittedName>
        <fullName evidence="1">Uncharacterized protein</fullName>
    </submittedName>
</protein>
<dbReference type="AlphaFoldDB" id="A0A5S4H3P4"/>
<organism evidence="1 2">
    <name type="scientific">Nonomuraea zeae</name>
    <dbReference type="NCBI Taxonomy" id="1642303"/>
    <lineage>
        <taxon>Bacteria</taxon>
        <taxon>Bacillati</taxon>
        <taxon>Actinomycetota</taxon>
        <taxon>Actinomycetes</taxon>
        <taxon>Streptosporangiales</taxon>
        <taxon>Streptosporangiaceae</taxon>
        <taxon>Nonomuraea</taxon>
    </lineage>
</organism>
<accession>A0A5S4H3P4</accession>
<sequence length="211" mass="23714">MSETWRKALQESVWALGRAADEFRHALSLAQSAYWGVQLDRIRPVDGQVKVAHSGYVSDDRPHDQAMFRITGLYETLTWDLQEEYERAALVYANGATWAARRVIAGETPAAVAMTSEDGKWHVDYREPITQHLTRWNRHAEYERAEKLLIARENDAALAADLAGQEHLAEHEASEMHDAMQAADGLGDAAFAFGRLAEHALMFTLNVLRPS</sequence>